<dbReference type="PANTHER" id="PTHR47598:SF1">
    <property type="entry name" value="PEPTIDYL-PROLYL CIS-TRANS ISOMERASE FKBP17-2, CHLOROPLASTIC"/>
    <property type="match status" value="1"/>
</dbReference>
<keyword evidence="1" id="KW-0413">Isomerase</keyword>
<reference evidence="3 4" key="1">
    <citation type="journal article" date="2023" name="IScience">
        <title>Expanded male sex-determining region conserved during the evolution of homothallism in the green alga Volvox.</title>
        <authorList>
            <person name="Yamamoto K."/>
            <person name="Matsuzaki R."/>
            <person name="Mahakham W."/>
            <person name="Heman W."/>
            <person name="Sekimoto H."/>
            <person name="Kawachi M."/>
            <person name="Minakuchi Y."/>
            <person name="Toyoda A."/>
            <person name="Nozaki H."/>
        </authorList>
    </citation>
    <scope>NUCLEOTIDE SEQUENCE [LARGE SCALE GENOMIC DNA]</scope>
    <source>
        <strain evidence="3 4">NIES-4468</strain>
    </source>
</reference>
<dbReference type="InterPro" id="IPR046357">
    <property type="entry name" value="PPIase_dom_sf"/>
</dbReference>
<dbReference type="Gene3D" id="3.10.50.40">
    <property type="match status" value="1"/>
</dbReference>
<dbReference type="InterPro" id="IPR053111">
    <property type="entry name" value="Chloro_FKBP-type_PPIase"/>
</dbReference>
<feature type="domain" description="PPIase FKBP-type" evidence="2">
    <location>
        <begin position="119"/>
        <end position="224"/>
    </location>
</feature>
<evidence type="ECO:0000313" key="3">
    <source>
        <dbReference type="EMBL" id="GLI65258.1"/>
    </source>
</evidence>
<dbReference type="EC" id="5.2.1.8" evidence="1"/>
<dbReference type="Pfam" id="PF00254">
    <property type="entry name" value="FKBP_C"/>
    <property type="match status" value="1"/>
</dbReference>
<proteinExistence type="predicted"/>
<dbReference type="EMBL" id="BSDZ01000023">
    <property type="protein sequence ID" value="GLI65258.1"/>
    <property type="molecule type" value="Genomic_DNA"/>
</dbReference>
<protein>
    <recommendedName>
        <fullName evidence="1">peptidylprolyl isomerase</fullName>
        <ecNumber evidence="1">5.2.1.8</ecNumber>
    </recommendedName>
</protein>
<comment type="caution">
    <text evidence="3">The sequence shown here is derived from an EMBL/GenBank/DDBJ whole genome shotgun (WGS) entry which is preliminary data.</text>
</comment>
<comment type="catalytic activity">
    <reaction evidence="1">
        <text>[protein]-peptidylproline (omega=180) = [protein]-peptidylproline (omega=0)</text>
        <dbReference type="Rhea" id="RHEA:16237"/>
        <dbReference type="Rhea" id="RHEA-COMP:10747"/>
        <dbReference type="Rhea" id="RHEA-COMP:10748"/>
        <dbReference type="ChEBI" id="CHEBI:83833"/>
        <dbReference type="ChEBI" id="CHEBI:83834"/>
        <dbReference type="EC" id="5.2.1.8"/>
    </reaction>
</comment>
<evidence type="ECO:0000256" key="1">
    <source>
        <dbReference type="PROSITE-ProRule" id="PRU00277"/>
    </source>
</evidence>
<evidence type="ECO:0000259" key="2">
    <source>
        <dbReference type="PROSITE" id="PS50059"/>
    </source>
</evidence>
<keyword evidence="4" id="KW-1185">Reference proteome</keyword>
<keyword evidence="1" id="KW-0697">Rotamase</keyword>
<organism evidence="3 4">
    <name type="scientific">Volvox africanus</name>
    <dbReference type="NCBI Taxonomy" id="51714"/>
    <lineage>
        <taxon>Eukaryota</taxon>
        <taxon>Viridiplantae</taxon>
        <taxon>Chlorophyta</taxon>
        <taxon>core chlorophytes</taxon>
        <taxon>Chlorophyceae</taxon>
        <taxon>CS clade</taxon>
        <taxon>Chlamydomonadales</taxon>
        <taxon>Volvocaceae</taxon>
        <taxon>Volvox</taxon>
    </lineage>
</organism>
<dbReference type="InterPro" id="IPR001179">
    <property type="entry name" value="PPIase_FKBP_dom"/>
</dbReference>
<name>A0ABQ5S6X2_9CHLO</name>
<sequence length="259" mass="27044">MIISVLSDARQFCFTRTGTCPSTARVRVAAISACLPNHHATSHNNACSMERKDVVDHIVKVEKDRSGNDTCIFSRRNLVATVLAFATAGLADKGAVAEASTVDILEDYTGIGSHGARRGDLLLFHYVGRLEANGQVFDSTRGGLTYRDGGPGVLRPAAIALGSGPVPGVCEGLQQALAGMTVGGRRTVRVPPALGFGSQTVLAPYGVVPANSTLLYEVELLRLSAVGPDQLTKGISKCGAGGANQQAENCANISYAEFL</sequence>
<gene>
    <name evidence="3" type="ORF">VaNZ11_008747</name>
</gene>
<dbReference type="PANTHER" id="PTHR47598">
    <property type="entry name" value="PEPTIDYL-PROLYL CIS-TRANS ISOMERASE FKBP17-2, CHLOROPLASTIC"/>
    <property type="match status" value="1"/>
</dbReference>
<evidence type="ECO:0000313" key="4">
    <source>
        <dbReference type="Proteomes" id="UP001165090"/>
    </source>
</evidence>
<dbReference type="SUPFAM" id="SSF54534">
    <property type="entry name" value="FKBP-like"/>
    <property type="match status" value="1"/>
</dbReference>
<dbReference type="Proteomes" id="UP001165090">
    <property type="component" value="Unassembled WGS sequence"/>
</dbReference>
<dbReference type="PROSITE" id="PS50059">
    <property type="entry name" value="FKBP_PPIASE"/>
    <property type="match status" value="1"/>
</dbReference>
<accession>A0ABQ5S6X2</accession>